<dbReference type="PROSITE" id="PS50125">
    <property type="entry name" value="GUANYLATE_CYCLASE_2"/>
    <property type="match status" value="1"/>
</dbReference>
<dbReference type="EC" id="4.6.1.1" evidence="6"/>
<proteinExistence type="inferred from homology"/>
<dbReference type="SMART" id="SM00044">
    <property type="entry name" value="CYCc"/>
    <property type="match status" value="1"/>
</dbReference>
<dbReference type="GO" id="GO:0004016">
    <property type="term" value="F:adenylate cyclase activity"/>
    <property type="evidence" value="ECO:0007669"/>
    <property type="project" value="UniProtKB-EC"/>
</dbReference>
<keyword evidence="12 21" id="KW-1133">Transmembrane helix</keyword>
<dbReference type="GO" id="GO:0046872">
    <property type="term" value="F:metal ion binding"/>
    <property type="evidence" value="ECO:0007669"/>
    <property type="project" value="UniProtKB-KW"/>
</dbReference>
<keyword evidence="8" id="KW-0479">Metal-binding</keyword>
<dbReference type="InterPro" id="IPR028082">
    <property type="entry name" value="Peripla_BP_I"/>
</dbReference>
<dbReference type="Pfam" id="PF00211">
    <property type="entry name" value="Guanylate_cyc"/>
    <property type="match status" value="1"/>
</dbReference>
<accession>A0A088RLW2</accession>
<organism evidence="23 24">
    <name type="scientific">Leishmania panamensis</name>
    <dbReference type="NCBI Taxonomy" id="5679"/>
    <lineage>
        <taxon>Eukaryota</taxon>
        <taxon>Discoba</taxon>
        <taxon>Euglenozoa</taxon>
        <taxon>Kinetoplastea</taxon>
        <taxon>Metakinetoplastina</taxon>
        <taxon>Trypanosomatida</taxon>
        <taxon>Trypanosomatidae</taxon>
        <taxon>Leishmaniinae</taxon>
        <taxon>Leishmania</taxon>
        <taxon>Leishmania guyanensis species complex</taxon>
    </lineage>
</organism>
<evidence type="ECO:0000256" key="12">
    <source>
        <dbReference type="ARBA" id="ARBA00022989"/>
    </source>
</evidence>
<evidence type="ECO:0000256" key="3">
    <source>
        <dbReference type="ARBA" id="ARBA00002708"/>
    </source>
</evidence>
<gene>
    <name evidence="23" type="ORF">LPMP_170090</name>
</gene>
<evidence type="ECO:0000256" key="6">
    <source>
        <dbReference type="ARBA" id="ARBA00012201"/>
    </source>
</evidence>
<evidence type="ECO:0000313" key="24">
    <source>
        <dbReference type="Proteomes" id="UP000063063"/>
    </source>
</evidence>
<keyword evidence="13" id="KW-0115">cAMP biosynthesis</keyword>
<dbReference type="EMBL" id="CP009386">
    <property type="protein sequence ID" value="AIN97047.1"/>
    <property type="molecule type" value="Genomic_DNA"/>
</dbReference>
<dbReference type="KEGG" id="lpan:LPMP_170090"/>
<reference evidence="23 24" key="1">
    <citation type="journal article" date="2015" name="Sci. Rep.">
        <title>The genome of Leishmania panamensis: insights into genomics of the L. (Viannia) subgenus.</title>
        <authorList>
            <person name="Llanes A."/>
            <person name="Restrepo C.M."/>
            <person name="Vecchio G.D."/>
            <person name="Anguizola F.J."/>
            <person name="Lleonart R."/>
        </authorList>
    </citation>
    <scope>NUCLEOTIDE SEQUENCE [LARGE SCALE GENOMIC DNA]</scope>
    <source>
        <strain evidence="23 24">MHOM/PA/94/PSC-1</strain>
    </source>
</reference>
<comment type="function">
    <text evidence="3">Could act as a receptor for an unknown ligand.</text>
</comment>
<keyword evidence="17 23" id="KW-0456">Lyase</keyword>
<evidence type="ECO:0000256" key="19">
    <source>
        <dbReference type="ARBA" id="ARBA00032637"/>
    </source>
</evidence>
<keyword evidence="11" id="KW-0460">Magnesium</keyword>
<evidence type="ECO:0000256" key="18">
    <source>
        <dbReference type="ARBA" id="ARBA00032597"/>
    </source>
</evidence>
<keyword evidence="16" id="KW-0325">Glycoprotein</keyword>
<dbReference type="SUPFAM" id="SSF55073">
    <property type="entry name" value="Nucleotide cyclase"/>
    <property type="match status" value="1"/>
</dbReference>
<dbReference type="InterPro" id="IPR057398">
    <property type="entry name" value="GRESAG4.1/3_peripasmic_2"/>
</dbReference>
<name>A0A088RLW2_LEIPA</name>
<dbReference type="VEuPathDB" id="TriTrypDB:LPMP_170090"/>
<dbReference type="Gene3D" id="3.40.50.2300">
    <property type="match status" value="2"/>
</dbReference>
<evidence type="ECO:0000256" key="1">
    <source>
        <dbReference type="ARBA" id="ARBA00001593"/>
    </source>
</evidence>
<evidence type="ECO:0000256" key="15">
    <source>
        <dbReference type="ARBA" id="ARBA00023170"/>
    </source>
</evidence>
<dbReference type="Pfam" id="PF25493">
    <property type="entry name" value="Peripla_BP_A-cyclase"/>
    <property type="match status" value="1"/>
</dbReference>
<evidence type="ECO:0000259" key="22">
    <source>
        <dbReference type="PROSITE" id="PS50125"/>
    </source>
</evidence>
<dbReference type="GO" id="GO:0016020">
    <property type="term" value="C:membrane"/>
    <property type="evidence" value="ECO:0007669"/>
    <property type="project" value="UniProtKB-SubCell"/>
</dbReference>
<evidence type="ECO:0000256" key="11">
    <source>
        <dbReference type="ARBA" id="ARBA00022842"/>
    </source>
</evidence>
<dbReference type="FunFam" id="3.30.70.1230:FF:000022">
    <property type="entry name" value="Receptor-type adenylate cyclase GRESAG 4, putative"/>
    <property type="match status" value="1"/>
</dbReference>
<dbReference type="PANTHER" id="PTHR43081">
    <property type="entry name" value="ADENYLATE CYCLASE, TERMINAL-DIFFERENTIATION SPECIFIC-RELATED"/>
    <property type="match status" value="1"/>
</dbReference>
<keyword evidence="15 23" id="KW-0675">Receptor</keyword>
<dbReference type="InterPro" id="IPR029787">
    <property type="entry name" value="Nucleotide_cyclase"/>
</dbReference>
<keyword evidence="14 21" id="KW-0472">Membrane</keyword>
<keyword evidence="9" id="KW-0547">Nucleotide-binding</keyword>
<comment type="cofactor">
    <cofactor evidence="2">
        <name>Mg(2+)</name>
        <dbReference type="ChEBI" id="CHEBI:18420"/>
    </cofactor>
</comment>
<evidence type="ECO:0000256" key="21">
    <source>
        <dbReference type="SAM" id="Phobius"/>
    </source>
</evidence>
<evidence type="ECO:0000256" key="16">
    <source>
        <dbReference type="ARBA" id="ARBA00023180"/>
    </source>
</evidence>
<evidence type="ECO:0000256" key="7">
    <source>
        <dbReference type="ARBA" id="ARBA00022692"/>
    </source>
</evidence>
<dbReference type="Proteomes" id="UP000063063">
    <property type="component" value="Chromosome 17"/>
</dbReference>
<evidence type="ECO:0000256" key="20">
    <source>
        <dbReference type="SAM" id="MobiDB-lite"/>
    </source>
</evidence>
<evidence type="ECO:0000313" key="23">
    <source>
        <dbReference type="EMBL" id="AIN97047.1"/>
    </source>
</evidence>
<evidence type="ECO:0000256" key="9">
    <source>
        <dbReference type="ARBA" id="ARBA00022741"/>
    </source>
</evidence>
<evidence type="ECO:0000256" key="14">
    <source>
        <dbReference type="ARBA" id="ARBA00023136"/>
    </source>
</evidence>
<dbReference type="InterPro" id="IPR050697">
    <property type="entry name" value="Adenylyl/Guanylyl_Cyclase_3/4"/>
</dbReference>
<protein>
    <recommendedName>
        <fullName evidence="6">adenylate cyclase</fullName>
        <ecNumber evidence="6">4.6.1.1</ecNumber>
    </recommendedName>
    <alternativeName>
        <fullName evidence="18">ATP pyrophosphate-lyase</fullName>
    </alternativeName>
    <alternativeName>
        <fullName evidence="19">Adenylyl cyclase</fullName>
    </alternativeName>
</protein>
<dbReference type="GO" id="GO:0005524">
    <property type="term" value="F:ATP binding"/>
    <property type="evidence" value="ECO:0007669"/>
    <property type="project" value="UniProtKB-KW"/>
</dbReference>
<keyword evidence="7 21" id="KW-0812">Transmembrane</keyword>
<dbReference type="eggNOG" id="KOG0618">
    <property type="taxonomic scope" value="Eukaryota"/>
</dbReference>
<feature type="domain" description="Guanylate cyclase" evidence="22">
    <location>
        <begin position="931"/>
        <end position="1085"/>
    </location>
</feature>
<feature type="transmembrane region" description="Helical" evidence="21">
    <location>
        <begin position="891"/>
        <end position="914"/>
    </location>
</feature>
<keyword evidence="24" id="KW-1185">Reference proteome</keyword>
<evidence type="ECO:0000256" key="13">
    <source>
        <dbReference type="ARBA" id="ARBA00022998"/>
    </source>
</evidence>
<dbReference type="Pfam" id="PF25495">
    <property type="entry name" value="Peripla_BP_A-cyclase_1"/>
    <property type="match status" value="1"/>
</dbReference>
<dbReference type="RefSeq" id="XP_010697700.1">
    <property type="nucleotide sequence ID" value="XM_010699398.1"/>
</dbReference>
<comment type="catalytic activity">
    <reaction evidence="1">
        <text>ATP = 3',5'-cyclic AMP + diphosphate</text>
        <dbReference type="Rhea" id="RHEA:15389"/>
        <dbReference type="ChEBI" id="CHEBI:30616"/>
        <dbReference type="ChEBI" id="CHEBI:33019"/>
        <dbReference type="ChEBI" id="CHEBI:58165"/>
        <dbReference type="EC" id="4.6.1.1"/>
    </reaction>
</comment>
<feature type="region of interest" description="Disordered" evidence="20">
    <location>
        <begin position="1279"/>
        <end position="1298"/>
    </location>
</feature>
<evidence type="ECO:0000256" key="2">
    <source>
        <dbReference type="ARBA" id="ARBA00001946"/>
    </source>
</evidence>
<dbReference type="VEuPathDB" id="TriTrypDB:LPAL13_170005100"/>
<dbReference type="OrthoDB" id="260718at2759"/>
<dbReference type="PANTHER" id="PTHR43081:SF1">
    <property type="entry name" value="ADENYLATE CYCLASE, TERMINAL-DIFFERENTIATION SPECIFIC"/>
    <property type="match status" value="1"/>
</dbReference>
<evidence type="ECO:0000256" key="8">
    <source>
        <dbReference type="ARBA" id="ARBA00022723"/>
    </source>
</evidence>
<dbReference type="SUPFAM" id="SSF53822">
    <property type="entry name" value="Periplasmic binding protein-like I"/>
    <property type="match status" value="1"/>
</dbReference>
<dbReference type="InterPro" id="IPR057399">
    <property type="entry name" value="GRESAG4.1/3_peripasmic_1"/>
</dbReference>
<keyword evidence="10" id="KW-0067">ATP-binding</keyword>
<evidence type="ECO:0000256" key="5">
    <source>
        <dbReference type="ARBA" id="ARBA00005381"/>
    </source>
</evidence>
<dbReference type="GeneID" id="22573752"/>
<dbReference type="Gene3D" id="3.30.70.1230">
    <property type="entry name" value="Nucleotide cyclase"/>
    <property type="match status" value="1"/>
</dbReference>
<dbReference type="GO" id="GO:0006171">
    <property type="term" value="P:cAMP biosynthetic process"/>
    <property type="evidence" value="ECO:0007669"/>
    <property type="project" value="UniProtKB-KW"/>
</dbReference>
<evidence type="ECO:0000256" key="4">
    <source>
        <dbReference type="ARBA" id="ARBA00004141"/>
    </source>
</evidence>
<dbReference type="GO" id="GO:0035556">
    <property type="term" value="P:intracellular signal transduction"/>
    <property type="evidence" value="ECO:0007669"/>
    <property type="project" value="InterPro"/>
</dbReference>
<evidence type="ECO:0000256" key="10">
    <source>
        <dbReference type="ARBA" id="ARBA00022840"/>
    </source>
</evidence>
<comment type="similarity">
    <text evidence="5">Belongs to the adenylyl cyclase class-3 family.</text>
</comment>
<evidence type="ECO:0000256" key="17">
    <source>
        <dbReference type="ARBA" id="ARBA00023239"/>
    </source>
</evidence>
<sequence length="1387" mass="149855">MYIRPLHSGCRRCGGACDHATRLASQWRTAALLVTAAFTSVLLFSPPWVRAGITNAADLEPVYLLNTMYATDAFVEDDAKALWKGMDMAFYNSGYKAAGGRPIKILHPDPVQDSLNDTAAVILRALHRQEKLLAVLGPYMDTCLTAALNSVDVVKSELMLLGPFTGSSTVRTWSDSVYFTRAEPMIELKVVMMHVINTIRARRVAFMHLTGAHFGEEELLYMQLTLASLLRDPAAVYAAPLSAINAEVDQHAFDAMADTHPQVIIVWTAPGKQVARFLEKALTDSRTSSAYIISCSMMQRLMFHVHKRLLNSGSIVSRDGQILVSATGSPVSDQISKYIKVFKAQMRNYIENSGSFDYSPDDETVETLAPTLRSAMPRTRNFTVETFLEAHPDLAQLMVLGWLSGTLVQQTLERPDWIVSRSAYKAGLFNQNRFMIGGDYVLGDYGGSCEPLAQYLGATCYCNQGGRSAILTVLKDASWDILPDSLFTYPQSACNSSKAEVIKAATVLILMHLDSPKLMEAGVQMTAIAPDAVQDDSCKRQSVNRLSLSMTMAAAQRLFDAEVGNYSVDIVAGPMLRTLDVGNTFVVSPLYNRPHLLTKKRNYVYLMPTLEQQMFLLYFKIDAVRAAVSAGTDTRVTLRGYSADEADAISDLLCKTAGTFNLPDPFIIRVPLTESLAGIVAPKGINVVVGMTGGDGSRMATFLAANPAAIIVVCFDDLAMHYTELIAALSIQPSSVQSRLISFNSLPLWSDTSPAAEADSPVLKLFHRRFPDPRNHTPSLLRDLVTASFIEELIAKVGVPHKQLLAGELYMRSTFTTHNMVFGPFEWGCTTTASGDDCIYENYGAQSIVMLSVQRMLDPRVPPLTAPMTPSLVYRPRVASSALTPAERNGIIAGVVLLVVASIAAVGLLLYCCMDNRDNDAAPKDDDEPVTLVFTDIESSTALWAVLPQLMADAIVAHHRVIRQLIVKHGCYEVKTVGDSFMIACKSAHSAVRLACEIQTKLLGHDWGTVSIDAAYREFELARADADDDYVPPTARLSEEEYAAVWCGLRVRVGVHTGLCDIRYDEVTKGYDYYGDTPNMAARTEAIANGGQVVATETAWWALSNEERAGAAHTAMGRQGLRGVPFAVEMFQVDAVPGRRHAALRTEIEAILPDETATETASSAAGALLSSVGTMSGPAAGIALVLTSCFAPYPVAQRVRELQPLLSKWGVGAPPRSRAVSEEDYCQGLMNRLALRIATVSQARQRMGGKGGAVVAGDMPDVDAGGALNPLVGGGGCGAGGAAPRPSGMTAPPRSEEPSAMREWLALNCLKSDTQVSLMDSLSLRRASCVRSSIGLMDTVVPFSAHTSGGSTAENSGGDDEVATICITLGAPYARHVCDGASEEVSQ</sequence>
<comment type="subcellular location">
    <subcellularLocation>
        <location evidence="4">Membrane</location>
        <topology evidence="4">Multi-pass membrane protein</topology>
    </subcellularLocation>
</comment>
<dbReference type="InterPro" id="IPR001054">
    <property type="entry name" value="A/G_cyclase"/>
</dbReference>